<dbReference type="Gramene" id="OPUNC11G20040.1">
    <property type="protein sequence ID" value="OPUNC11G20040.1"/>
    <property type="gene ID" value="OPUNC11G20040"/>
</dbReference>
<evidence type="ECO:0000313" key="3">
    <source>
        <dbReference type="Proteomes" id="UP000026962"/>
    </source>
</evidence>
<reference evidence="2" key="1">
    <citation type="submission" date="2015-04" db="UniProtKB">
        <authorList>
            <consortium name="EnsemblPlants"/>
        </authorList>
    </citation>
    <scope>IDENTIFICATION</scope>
</reference>
<dbReference type="Pfam" id="PF01809">
    <property type="entry name" value="YidD"/>
    <property type="match status" value="1"/>
</dbReference>
<proteinExistence type="inferred from homology"/>
<dbReference type="OMA" id="VESEWHT"/>
<protein>
    <recommendedName>
        <fullName evidence="4">Membrane protein insertion efficiency factor YidD</fullName>
    </recommendedName>
</protein>
<dbReference type="PANTHER" id="PTHR33383">
    <property type="entry name" value="MEMBRANE PROTEIN INSERTION EFFICIENCY FACTOR-RELATED"/>
    <property type="match status" value="1"/>
</dbReference>
<dbReference type="PANTHER" id="PTHR33383:SF1">
    <property type="entry name" value="MEMBRANE PROTEIN INSERTION EFFICIENCY FACTOR-RELATED"/>
    <property type="match status" value="1"/>
</dbReference>
<dbReference type="eggNOG" id="ENOG502S1FR">
    <property type="taxonomic scope" value="Eukaryota"/>
</dbReference>
<evidence type="ECO:0008006" key="4">
    <source>
        <dbReference type="Google" id="ProtNLM"/>
    </source>
</evidence>
<dbReference type="HAMAP" id="MF_00386">
    <property type="entry name" value="UPF0161_YidD"/>
    <property type="match status" value="1"/>
</dbReference>
<sequence length="418" mass="46525">MAAAVSASALLSPVTAARPLAGSTLTFGVPYQNKKRIPTMRVYCATDEEEEVNDLGVNVALSMLKFYKREISPLLPSSCRYVPTCSEYSMQAYKKYGVAKGTILTAWRLCRCNPLGVGLYIRKDSIAYCLTMQLSQASVLRSSTAPDNFKGRTYLFTLLSTHAMLRRKEENKETKQSPRGSVLWHPCRVSKEDPPHPSLKHPLPVLFQQKVLVMVPVHLVPDCINDIWSECQLLHACTVVPGLPLSVLLRALHQVCTLTGDGIEGVRPQNVLLQRQPQLTLPWGGRVQHVKQSGEGGTVVFIGDALDEHVWLHLAYVTEGNIPGVWPVAEDTLVHQSTETEEVIHHKHLIKLDVQVLDTNRLPLCCCDSVESEWHTELIGTAAQAMPCRLNTLRWTKPRLGDVNDGDPHLRRPIFPAS</sequence>
<feature type="signal peptide" evidence="1">
    <location>
        <begin position="1"/>
        <end position="16"/>
    </location>
</feature>
<dbReference type="NCBIfam" id="TIGR00278">
    <property type="entry name" value="membrane protein insertion efficiency factor YidD"/>
    <property type="match status" value="1"/>
</dbReference>
<dbReference type="SMART" id="SM01234">
    <property type="entry name" value="Haemolytic"/>
    <property type="match status" value="1"/>
</dbReference>
<organism evidence="2">
    <name type="scientific">Oryza punctata</name>
    <name type="common">Red rice</name>
    <dbReference type="NCBI Taxonomy" id="4537"/>
    <lineage>
        <taxon>Eukaryota</taxon>
        <taxon>Viridiplantae</taxon>
        <taxon>Streptophyta</taxon>
        <taxon>Embryophyta</taxon>
        <taxon>Tracheophyta</taxon>
        <taxon>Spermatophyta</taxon>
        <taxon>Magnoliopsida</taxon>
        <taxon>Liliopsida</taxon>
        <taxon>Poales</taxon>
        <taxon>Poaceae</taxon>
        <taxon>BOP clade</taxon>
        <taxon>Oryzoideae</taxon>
        <taxon>Oryzeae</taxon>
        <taxon>Oryzinae</taxon>
        <taxon>Oryza</taxon>
    </lineage>
</organism>
<accession>A0A0E0MIE7</accession>
<dbReference type="STRING" id="4537.A0A0E0MIE7"/>
<dbReference type="AlphaFoldDB" id="A0A0E0MIE7"/>
<dbReference type="EnsemblPlants" id="OPUNC11G20040.1">
    <property type="protein sequence ID" value="OPUNC11G20040.1"/>
    <property type="gene ID" value="OPUNC11G20040"/>
</dbReference>
<evidence type="ECO:0000256" key="1">
    <source>
        <dbReference type="SAM" id="SignalP"/>
    </source>
</evidence>
<keyword evidence="3" id="KW-1185">Reference proteome</keyword>
<reference evidence="2" key="2">
    <citation type="submission" date="2018-05" db="EMBL/GenBank/DDBJ databases">
        <title>OpunRS2 (Oryza punctata Reference Sequence Version 2).</title>
        <authorList>
            <person name="Zhang J."/>
            <person name="Kudrna D."/>
            <person name="Lee S."/>
            <person name="Talag J."/>
            <person name="Welchert J."/>
            <person name="Wing R.A."/>
        </authorList>
    </citation>
    <scope>NUCLEOTIDE SEQUENCE [LARGE SCALE GENOMIC DNA]</scope>
</reference>
<dbReference type="HOGENOM" id="CLU_649537_0_0_1"/>
<dbReference type="InterPro" id="IPR002696">
    <property type="entry name" value="Membr_insert_effic_factor_YidD"/>
</dbReference>
<dbReference type="Proteomes" id="UP000026962">
    <property type="component" value="Chromosome 11"/>
</dbReference>
<name>A0A0E0MIE7_ORYPU</name>
<feature type="chain" id="PRO_5002367878" description="Membrane protein insertion efficiency factor YidD" evidence="1">
    <location>
        <begin position="17"/>
        <end position="418"/>
    </location>
</feature>
<evidence type="ECO:0000313" key="2">
    <source>
        <dbReference type="EnsemblPlants" id="OPUNC11G20040.1"/>
    </source>
</evidence>
<keyword evidence="1" id="KW-0732">Signal</keyword>